<dbReference type="InterPro" id="IPR012506">
    <property type="entry name" value="TMEM86B-like"/>
</dbReference>
<evidence type="ECO:0000256" key="2">
    <source>
        <dbReference type="ARBA" id="ARBA00007375"/>
    </source>
</evidence>
<comment type="similarity">
    <text evidence="2">Belongs to the TMEM86 family.</text>
</comment>
<reference evidence="6 7" key="1">
    <citation type="journal article" date="2012" name="Stand. Genomic Sci.">
        <title>Genome sequence of the halotolerant bacterium Corynebacterium halotolerans type strain YIM 70093(T) (= DSM 44683(T)).</title>
        <authorList>
            <person name="Ruckert C."/>
            <person name="Albersmeier A."/>
            <person name="Al-Dilaimi A."/>
            <person name="Niehaus K."/>
            <person name="Szczepanowski R."/>
            <person name="Kalinowski J."/>
        </authorList>
    </citation>
    <scope>NUCLEOTIDE SEQUENCE [LARGE SCALE GENOMIC DNA]</scope>
    <source>
        <strain evidence="6">YIM 70093</strain>
    </source>
</reference>
<dbReference type="RefSeq" id="WP_015399790.1">
    <property type="nucleotide sequence ID" value="NC_020302.1"/>
</dbReference>
<evidence type="ECO:0000256" key="1">
    <source>
        <dbReference type="ARBA" id="ARBA00004141"/>
    </source>
</evidence>
<dbReference type="EMBL" id="CP003697">
    <property type="protein sequence ID" value="AGF71366.1"/>
    <property type="molecule type" value="Genomic_DNA"/>
</dbReference>
<dbReference type="HOGENOM" id="CLU_100512_1_0_11"/>
<dbReference type="AlphaFoldDB" id="M1P3W8"/>
<protein>
    <recommendedName>
        <fullName evidence="8">Lysoplasmalogenase</fullName>
    </recommendedName>
</protein>
<keyword evidence="3" id="KW-0812">Transmembrane</keyword>
<keyword evidence="5" id="KW-0472">Membrane</keyword>
<organism evidence="6 7">
    <name type="scientific">Corynebacterium halotolerans YIM 70093 = DSM 44683</name>
    <dbReference type="NCBI Taxonomy" id="1121362"/>
    <lineage>
        <taxon>Bacteria</taxon>
        <taxon>Bacillati</taxon>
        <taxon>Actinomycetota</taxon>
        <taxon>Actinomycetes</taxon>
        <taxon>Mycobacteriales</taxon>
        <taxon>Corynebacteriaceae</taxon>
        <taxon>Corynebacterium</taxon>
    </lineage>
</organism>
<evidence type="ECO:0008006" key="8">
    <source>
        <dbReference type="Google" id="ProtNLM"/>
    </source>
</evidence>
<gene>
    <name evidence="6" type="ORF">A605_01760</name>
</gene>
<evidence type="ECO:0000256" key="4">
    <source>
        <dbReference type="ARBA" id="ARBA00022989"/>
    </source>
</evidence>
<name>M1P3W8_9CORY</name>
<dbReference type="PATRIC" id="fig|1121362.3.peg.347"/>
<evidence type="ECO:0000256" key="5">
    <source>
        <dbReference type="ARBA" id="ARBA00023136"/>
    </source>
</evidence>
<keyword evidence="7" id="KW-1185">Reference proteome</keyword>
<evidence type="ECO:0000256" key="3">
    <source>
        <dbReference type="ARBA" id="ARBA00022692"/>
    </source>
</evidence>
<keyword evidence="4" id="KW-1133">Transmembrane helix</keyword>
<dbReference type="Proteomes" id="UP000011723">
    <property type="component" value="Chromosome"/>
</dbReference>
<proteinExistence type="inferred from homology"/>
<dbReference type="OrthoDB" id="4425753at2"/>
<sequence>MASVAEEAVRRTRLGVEALAGSVLAARSEPERLGYLAAGELTVWAKLFGWRRLHSALKPTLLPLLAGTVLRADAAAGEKATLLAGLTAGWLGDVEKTRTPARASVPGFAGVAGQHAAYSRALLGRGARASGSGAVLRGAVWAAGVGLSARKRRQLVPAVTIAGAAVTVTSTLADDRDLQDGSTARQGLGHGANLVLVSEGLTLLRSAVFTKDNALGRVIDAGTAATSFFGHLLLVDGLARK</sequence>
<comment type="subcellular location">
    <subcellularLocation>
        <location evidence="1">Membrane</location>
        <topology evidence="1">Multi-pass membrane protein</topology>
    </subcellularLocation>
</comment>
<accession>M1P3W8</accession>
<dbReference type="KEGG" id="chn:A605_01760"/>
<dbReference type="GO" id="GO:0016020">
    <property type="term" value="C:membrane"/>
    <property type="evidence" value="ECO:0007669"/>
    <property type="project" value="UniProtKB-SubCell"/>
</dbReference>
<dbReference type="Pfam" id="PF07947">
    <property type="entry name" value="YhhN"/>
    <property type="match status" value="1"/>
</dbReference>
<dbReference type="eggNOG" id="COG3714">
    <property type="taxonomic scope" value="Bacteria"/>
</dbReference>
<evidence type="ECO:0000313" key="7">
    <source>
        <dbReference type="Proteomes" id="UP000011723"/>
    </source>
</evidence>
<evidence type="ECO:0000313" key="6">
    <source>
        <dbReference type="EMBL" id="AGF71366.1"/>
    </source>
</evidence>